<protein>
    <submittedName>
        <fullName evidence="2">Uncharacterized protein</fullName>
    </submittedName>
</protein>
<name>A0A2G9UDV5_TELCI</name>
<dbReference type="AlphaFoldDB" id="A0A2G9UDV5"/>
<dbReference type="EMBL" id="KZ347117">
    <property type="protein sequence ID" value="PIO68391.1"/>
    <property type="molecule type" value="Genomic_DNA"/>
</dbReference>
<feature type="compositionally biased region" description="Polar residues" evidence="1">
    <location>
        <begin position="66"/>
        <end position="77"/>
    </location>
</feature>
<dbReference type="OrthoDB" id="5851272at2759"/>
<dbReference type="Proteomes" id="UP000230423">
    <property type="component" value="Unassembled WGS sequence"/>
</dbReference>
<proteinExistence type="predicted"/>
<evidence type="ECO:0000313" key="2">
    <source>
        <dbReference type="EMBL" id="PIO68391.1"/>
    </source>
</evidence>
<reference evidence="2 3" key="1">
    <citation type="submission" date="2015-09" db="EMBL/GenBank/DDBJ databases">
        <title>Draft genome of the parasitic nematode Teladorsagia circumcincta isolate WARC Sus (inbred).</title>
        <authorList>
            <person name="Mitreva M."/>
        </authorList>
    </citation>
    <scope>NUCLEOTIDE SEQUENCE [LARGE SCALE GENOMIC DNA]</scope>
    <source>
        <strain evidence="2 3">S</strain>
    </source>
</reference>
<organism evidence="2 3">
    <name type="scientific">Teladorsagia circumcincta</name>
    <name type="common">Brown stomach worm</name>
    <name type="synonym">Ostertagia circumcincta</name>
    <dbReference type="NCBI Taxonomy" id="45464"/>
    <lineage>
        <taxon>Eukaryota</taxon>
        <taxon>Metazoa</taxon>
        <taxon>Ecdysozoa</taxon>
        <taxon>Nematoda</taxon>
        <taxon>Chromadorea</taxon>
        <taxon>Rhabditida</taxon>
        <taxon>Rhabditina</taxon>
        <taxon>Rhabditomorpha</taxon>
        <taxon>Strongyloidea</taxon>
        <taxon>Trichostrongylidae</taxon>
        <taxon>Teladorsagia</taxon>
    </lineage>
</organism>
<evidence type="ECO:0000256" key="1">
    <source>
        <dbReference type="SAM" id="MobiDB-lite"/>
    </source>
</evidence>
<accession>A0A2G9UDV5</accession>
<evidence type="ECO:0000313" key="3">
    <source>
        <dbReference type="Proteomes" id="UP000230423"/>
    </source>
</evidence>
<sequence length="152" mass="16962">MSKAPTVSELVGTANITFKPAVSAHVDDRVRPDYDTDVLLWKPGKLSKKQRTMSIGSSDSEELRTSLDSTRSNSISSPVDVPRTRKFSLSEMIFGSPSNGFSWGQNNVAGSPIDERRESITEDARFKEFLKHQNKVLGDDGVCSFKKRDYMK</sequence>
<keyword evidence="3" id="KW-1185">Reference proteome</keyword>
<feature type="region of interest" description="Disordered" evidence="1">
    <location>
        <begin position="49"/>
        <end position="81"/>
    </location>
</feature>
<gene>
    <name evidence="2" type="ORF">TELCIR_09823</name>
</gene>